<name>A0A1I2IUF7_9BACT</name>
<feature type="binding site" evidence="2">
    <location>
        <position position="82"/>
    </location>
    <ligand>
        <name>Mg(2+)</name>
        <dbReference type="ChEBI" id="CHEBI:18420"/>
        <label>3</label>
    </ligand>
</feature>
<comment type="similarity">
    <text evidence="2">Belongs to the thiamine-monophosphate kinase family.</text>
</comment>
<dbReference type="UniPathway" id="UPA00060">
    <property type="reaction ID" value="UER00142"/>
</dbReference>
<dbReference type="Gene3D" id="3.30.1330.10">
    <property type="entry name" value="PurM-like, N-terminal domain"/>
    <property type="match status" value="1"/>
</dbReference>
<evidence type="ECO:0000259" key="3">
    <source>
        <dbReference type="Pfam" id="PF00586"/>
    </source>
</evidence>
<gene>
    <name evidence="2" type="primary">thiL</name>
    <name evidence="5" type="ORF">SAMN04488541_103521</name>
</gene>
<dbReference type="AlphaFoldDB" id="A0A1I2IUF7"/>
<keyword evidence="2" id="KW-0808">Transferase</keyword>
<dbReference type="PANTHER" id="PTHR30270">
    <property type="entry name" value="THIAMINE-MONOPHOSPHATE KINASE"/>
    <property type="match status" value="1"/>
</dbReference>
<dbReference type="InterPro" id="IPR036921">
    <property type="entry name" value="PurM-like_N_sf"/>
</dbReference>
<proteinExistence type="inferred from homology"/>
<feature type="binding site" evidence="2">
    <location>
        <position position="233"/>
    </location>
    <ligand>
        <name>Mg(2+)</name>
        <dbReference type="ChEBI" id="CHEBI:18420"/>
        <label>3</label>
    </ligand>
</feature>
<dbReference type="SUPFAM" id="SSF56042">
    <property type="entry name" value="PurM C-terminal domain-like"/>
    <property type="match status" value="1"/>
</dbReference>
<feature type="binding site" evidence="2">
    <location>
        <position position="338"/>
    </location>
    <ligand>
        <name>substrate</name>
    </ligand>
</feature>
<protein>
    <recommendedName>
        <fullName evidence="2">Thiamine-monophosphate kinase</fullName>
        <shortName evidence="2">TMP kinase</shortName>
        <shortName evidence="2">Thiamine-phosphate kinase</shortName>
        <ecNumber evidence="2">2.7.4.16</ecNumber>
    </recommendedName>
</protein>
<dbReference type="STRING" id="1003.SAMN04488541_103521"/>
<feature type="binding site" evidence="2">
    <location>
        <position position="36"/>
    </location>
    <ligand>
        <name>Mg(2+)</name>
        <dbReference type="ChEBI" id="CHEBI:18420"/>
        <label>3</label>
    </ligand>
</feature>
<dbReference type="SUPFAM" id="SSF55326">
    <property type="entry name" value="PurM N-terminal domain-like"/>
    <property type="match status" value="1"/>
</dbReference>
<feature type="domain" description="PurM-like C-terminal" evidence="4">
    <location>
        <begin position="160"/>
        <end position="320"/>
    </location>
</feature>
<feature type="binding site" evidence="2">
    <location>
        <position position="53"/>
    </location>
    <ligand>
        <name>Mg(2+)</name>
        <dbReference type="ChEBI" id="CHEBI:18420"/>
        <label>1</label>
    </ligand>
</feature>
<feature type="binding site" evidence="2">
    <location>
        <position position="36"/>
    </location>
    <ligand>
        <name>Mg(2+)</name>
        <dbReference type="ChEBI" id="CHEBI:18420"/>
        <label>4</label>
    </ligand>
</feature>
<dbReference type="EC" id="2.7.4.16" evidence="2"/>
<dbReference type="GO" id="GO:0000287">
    <property type="term" value="F:magnesium ion binding"/>
    <property type="evidence" value="ECO:0007669"/>
    <property type="project" value="UniProtKB-UniRule"/>
</dbReference>
<feature type="binding site" evidence="2">
    <location>
        <position position="112"/>
    </location>
    <ligand>
        <name>ATP</name>
        <dbReference type="ChEBI" id="CHEBI:30616"/>
    </ligand>
</feature>
<feature type="binding site" evidence="2">
    <location>
        <position position="235"/>
    </location>
    <ligand>
        <name>ATP</name>
        <dbReference type="ChEBI" id="CHEBI:30616"/>
    </ligand>
</feature>
<keyword evidence="6" id="KW-1185">Reference proteome</keyword>
<keyword evidence="2" id="KW-0479">Metal-binding</keyword>
<comment type="pathway">
    <text evidence="2">Cofactor biosynthesis; thiamine diphosphate biosynthesis; thiamine diphosphate from thiamine phosphate: step 1/1.</text>
</comment>
<dbReference type="GO" id="GO:0005524">
    <property type="term" value="F:ATP binding"/>
    <property type="evidence" value="ECO:0007669"/>
    <property type="project" value="UniProtKB-UniRule"/>
</dbReference>
<dbReference type="GO" id="GO:0009229">
    <property type="term" value="P:thiamine diphosphate biosynthetic process"/>
    <property type="evidence" value="ECO:0007669"/>
    <property type="project" value="UniProtKB-UniRule"/>
</dbReference>
<feature type="binding site" evidence="2">
    <location>
        <position position="156"/>
    </location>
    <ligand>
        <name>ATP</name>
        <dbReference type="ChEBI" id="CHEBI:30616"/>
    </ligand>
</feature>
<dbReference type="OrthoDB" id="9802811at2"/>
<comment type="catalytic activity">
    <reaction evidence="2">
        <text>thiamine phosphate + ATP = thiamine diphosphate + ADP</text>
        <dbReference type="Rhea" id="RHEA:15913"/>
        <dbReference type="ChEBI" id="CHEBI:30616"/>
        <dbReference type="ChEBI" id="CHEBI:37575"/>
        <dbReference type="ChEBI" id="CHEBI:58937"/>
        <dbReference type="ChEBI" id="CHEBI:456216"/>
        <dbReference type="EC" id="2.7.4.16"/>
    </reaction>
</comment>
<dbReference type="RefSeq" id="WP_091548690.1">
    <property type="nucleotide sequence ID" value="NZ_FONY01000035.1"/>
</dbReference>
<dbReference type="InterPro" id="IPR016188">
    <property type="entry name" value="PurM-like_N"/>
</dbReference>
<evidence type="ECO:0000313" key="5">
    <source>
        <dbReference type="EMBL" id="SFF44657.1"/>
    </source>
</evidence>
<keyword evidence="2" id="KW-0547">Nucleotide-binding</keyword>
<evidence type="ECO:0000256" key="2">
    <source>
        <dbReference type="HAMAP-Rule" id="MF_02128"/>
    </source>
</evidence>
<keyword evidence="2" id="KW-0067">ATP-binding</keyword>
<keyword evidence="2 5" id="KW-0418">Kinase</keyword>
<sequence length="341" mass="37373">MPRTELSQLGEFGLIDRIKANTNLLNQTSLKGIGDDAAVIQTSSDFYQLISTDMLVEHIHFDLSFHPLQHLGYKAVAVNVSDIAAMNGIAEQITISLAISNRFSVEAVDALYQGIFAACQDYKVDLVGGDVTSSMSGLVISITAIGKVAPEQVVYRSGAKSGDILCVTGDLGGAYIGLQILQREKAEFLANPKMQPKLEERAYTVGRQLKPKARTDIIYELAELQVKPTAMIDISDGLASEVLHIATQSGVGVMLYEDKIPIDRETYEVAIDEFKLVPSVCAMNGGEDYELLFTIQQKDYEKIKNHDEISFIGYMTEDRSVNLITSGGQKVPITAQGWNHF</sequence>
<keyword evidence="2" id="KW-0460">Magnesium</keyword>
<dbReference type="InterPro" id="IPR036676">
    <property type="entry name" value="PurM-like_C_sf"/>
</dbReference>
<dbReference type="HAMAP" id="MF_02128">
    <property type="entry name" value="TMP_kinase"/>
    <property type="match status" value="1"/>
</dbReference>
<dbReference type="Pfam" id="PF00586">
    <property type="entry name" value="AIRS"/>
    <property type="match status" value="1"/>
</dbReference>
<dbReference type="Proteomes" id="UP000199513">
    <property type="component" value="Unassembled WGS sequence"/>
</dbReference>
<feature type="binding site" evidence="2">
    <location>
        <position position="82"/>
    </location>
    <ligand>
        <name>Mg(2+)</name>
        <dbReference type="ChEBI" id="CHEBI:18420"/>
        <label>2</label>
    </ligand>
</feature>
<dbReference type="Pfam" id="PF02769">
    <property type="entry name" value="AIRS_C"/>
    <property type="match status" value="1"/>
</dbReference>
<dbReference type="Gene3D" id="3.90.650.10">
    <property type="entry name" value="PurM-like C-terminal domain"/>
    <property type="match status" value="1"/>
</dbReference>
<keyword evidence="1 2" id="KW-0784">Thiamine biosynthesis</keyword>
<feature type="binding site" evidence="2">
    <location>
        <position position="51"/>
    </location>
    <ligand>
        <name>Mg(2+)</name>
        <dbReference type="ChEBI" id="CHEBI:18420"/>
        <label>4</label>
    </ligand>
</feature>
<feature type="binding site" evidence="2">
    <location>
        <position position="236"/>
    </location>
    <ligand>
        <name>Mg(2+)</name>
        <dbReference type="ChEBI" id="CHEBI:18420"/>
        <label>5</label>
    </ligand>
</feature>
<comment type="miscellaneous">
    <text evidence="2">Reaction mechanism of ThiL seems to utilize a direct, inline transfer of the gamma-phosphate of ATP to TMP rather than a phosphorylated enzyme intermediate.</text>
</comment>
<feature type="domain" description="PurM-like N-terminal" evidence="3">
    <location>
        <begin position="34"/>
        <end position="148"/>
    </location>
</feature>
<evidence type="ECO:0000259" key="4">
    <source>
        <dbReference type="Pfam" id="PF02769"/>
    </source>
</evidence>
<dbReference type="GO" id="GO:0009228">
    <property type="term" value="P:thiamine biosynthetic process"/>
    <property type="evidence" value="ECO:0007669"/>
    <property type="project" value="UniProtKB-KW"/>
</dbReference>
<dbReference type="InterPro" id="IPR006283">
    <property type="entry name" value="ThiL-like"/>
</dbReference>
<dbReference type="PANTHER" id="PTHR30270:SF0">
    <property type="entry name" value="THIAMINE-MONOPHOSPHATE KINASE"/>
    <property type="match status" value="1"/>
</dbReference>
<feature type="binding site" evidence="2">
    <location>
        <position position="52"/>
    </location>
    <ligand>
        <name>Mg(2+)</name>
        <dbReference type="ChEBI" id="CHEBI:18420"/>
        <label>1</label>
    </ligand>
</feature>
<accession>A0A1I2IUF7</accession>
<feature type="binding site" evidence="2">
    <location>
        <position position="53"/>
    </location>
    <ligand>
        <name>Mg(2+)</name>
        <dbReference type="ChEBI" id="CHEBI:18420"/>
        <label>2</label>
    </ligand>
</feature>
<comment type="function">
    <text evidence="2">Catalyzes the ATP-dependent phosphorylation of thiamine-monophosphate (TMP) to form thiamine-pyrophosphate (TPP), the active form of vitamin B1.</text>
</comment>
<feature type="binding site" evidence="2">
    <location>
        <begin position="129"/>
        <end position="130"/>
    </location>
    <ligand>
        <name>ATP</name>
        <dbReference type="ChEBI" id="CHEBI:30616"/>
    </ligand>
</feature>
<reference evidence="5 6" key="1">
    <citation type="submission" date="2016-10" db="EMBL/GenBank/DDBJ databases">
        <authorList>
            <person name="de Groot N.N."/>
        </authorList>
    </citation>
    <scope>NUCLEOTIDE SEQUENCE [LARGE SCALE GENOMIC DNA]</scope>
    <source>
        <strain>GEY</strain>
        <strain evidence="6">DSM 9560</strain>
    </source>
</reference>
<feature type="binding site" evidence="2">
    <location>
        <position position="60"/>
    </location>
    <ligand>
        <name>substrate</name>
    </ligand>
</feature>
<dbReference type="NCBIfam" id="TIGR01379">
    <property type="entry name" value="thiL"/>
    <property type="match status" value="1"/>
</dbReference>
<feature type="binding site" evidence="2">
    <location>
        <position position="82"/>
    </location>
    <ligand>
        <name>Mg(2+)</name>
        <dbReference type="ChEBI" id="CHEBI:18420"/>
        <label>4</label>
    </ligand>
</feature>
<dbReference type="InterPro" id="IPR010918">
    <property type="entry name" value="PurM-like_C_dom"/>
</dbReference>
<feature type="binding site" evidence="2">
    <location>
        <position position="287"/>
    </location>
    <ligand>
        <name>substrate</name>
    </ligand>
</feature>
<dbReference type="PIRSF" id="PIRSF005303">
    <property type="entry name" value="Thiam_monoph_kin"/>
    <property type="match status" value="1"/>
</dbReference>
<dbReference type="EMBL" id="FONY01000035">
    <property type="protein sequence ID" value="SFF44657.1"/>
    <property type="molecule type" value="Genomic_DNA"/>
</dbReference>
<dbReference type="CDD" id="cd02194">
    <property type="entry name" value="ThiL"/>
    <property type="match status" value="1"/>
</dbReference>
<feature type="binding site" evidence="2">
    <location>
        <position position="130"/>
    </location>
    <ligand>
        <name>Mg(2+)</name>
        <dbReference type="ChEBI" id="CHEBI:18420"/>
        <label>1</label>
    </ligand>
</feature>
<evidence type="ECO:0000256" key="1">
    <source>
        <dbReference type="ARBA" id="ARBA00022977"/>
    </source>
</evidence>
<dbReference type="GO" id="GO:0009030">
    <property type="term" value="F:thiamine-phosphate kinase activity"/>
    <property type="evidence" value="ECO:0007669"/>
    <property type="project" value="UniProtKB-UniRule"/>
</dbReference>
<evidence type="ECO:0000313" key="6">
    <source>
        <dbReference type="Proteomes" id="UP000199513"/>
    </source>
</evidence>
<organism evidence="5 6">
    <name type="scientific">Thermoflexibacter ruber</name>
    <dbReference type="NCBI Taxonomy" id="1003"/>
    <lineage>
        <taxon>Bacteria</taxon>
        <taxon>Pseudomonadati</taxon>
        <taxon>Bacteroidota</taxon>
        <taxon>Cytophagia</taxon>
        <taxon>Cytophagales</taxon>
        <taxon>Thermoflexibacteraceae</taxon>
        <taxon>Thermoflexibacter</taxon>
    </lineage>
</organism>